<dbReference type="Proteomes" id="UP000292884">
    <property type="component" value="Unassembled WGS sequence"/>
</dbReference>
<evidence type="ECO:0000313" key="1">
    <source>
        <dbReference type="EMBL" id="TCC90165.1"/>
    </source>
</evidence>
<dbReference type="Pfam" id="PF21900">
    <property type="entry name" value="DUF6920"/>
    <property type="match status" value="1"/>
</dbReference>
<accession>A0A4R0MT14</accession>
<dbReference type="InterPro" id="IPR054213">
    <property type="entry name" value="DUF6920"/>
</dbReference>
<keyword evidence="2" id="KW-1185">Reference proteome</keyword>
<organism evidence="1 2">
    <name type="scientific">Pedobacter frigiditerrae</name>
    <dbReference type="NCBI Taxonomy" id="2530452"/>
    <lineage>
        <taxon>Bacteria</taxon>
        <taxon>Pseudomonadati</taxon>
        <taxon>Bacteroidota</taxon>
        <taxon>Sphingobacteriia</taxon>
        <taxon>Sphingobacteriales</taxon>
        <taxon>Sphingobacteriaceae</taxon>
        <taxon>Pedobacter</taxon>
    </lineage>
</organism>
<proteinExistence type="predicted"/>
<protein>
    <submittedName>
        <fullName evidence="1">Uncharacterized protein</fullName>
    </submittedName>
</protein>
<reference evidence="1 2" key="1">
    <citation type="submission" date="2019-02" db="EMBL/GenBank/DDBJ databases">
        <title>Pedobacter sp. RP-1-13 sp. nov., isolated from Arctic soil.</title>
        <authorList>
            <person name="Dahal R.H."/>
        </authorList>
    </citation>
    <scope>NUCLEOTIDE SEQUENCE [LARGE SCALE GENOMIC DNA]</scope>
    <source>
        <strain evidence="1 2">RP-1-13</strain>
    </source>
</reference>
<name>A0A4R0MT14_9SPHI</name>
<dbReference type="EMBL" id="SJSK01000003">
    <property type="protein sequence ID" value="TCC90165.1"/>
    <property type="molecule type" value="Genomic_DNA"/>
</dbReference>
<sequence>MGNLKHYFSTELRRARALVKKIYTGKRAVSDLPTALQHFVLQSGCLSLGNIHQVKIEWKNARLKLSKKGSWKSITCVQHNFLPDPIRLVYMSTKVFGLIGIEALDSFRHGNGNMMVKAAGLFKLVDAKGYQMDKAELVTLLAETMIIPDYALQTYTQWEEIDLYTVRGTINYHGLKAVGLFYFNENFQVIKFETNDRYYTQSNGNFLETKWTAECKTYIKHNDITFPSAFSATWNFPQGDLTYFKGEINNIIFSN</sequence>
<dbReference type="RefSeq" id="WP_131553567.1">
    <property type="nucleotide sequence ID" value="NZ_SJSK01000003.1"/>
</dbReference>
<comment type="caution">
    <text evidence="1">The sequence shown here is derived from an EMBL/GenBank/DDBJ whole genome shotgun (WGS) entry which is preliminary data.</text>
</comment>
<dbReference type="AlphaFoldDB" id="A0A4R0MT14"/>
<dbReference type="OrthoDB" id="9786534at2"/>
<evidence type="ECO:0000313" key="2">
    <source>
        <dbReference type="Proteomes" id="UP000292884"/>
    </source>
</evidence>
<gene>
    <name evidence="1" type="ORF">EZ428_12830</name>
</gene>